<evidence type="ECO:0000256" key="1">
    <source>
        <dbReference type="ARBA" id="ARBA00009922"/>
    </source>
</evidence>
<evidence type="ECO:0000256" key="9">
    <source>
        <dbReference type="ARBA" id="ARBA00048988"/>
    </source>
</evidence>
<feature type="domain" description="UvrD-like helicase ATP-binding" evidence="11">
    <location>
        <begin position="196"/>
        <end position="657"/>
    </location>
</feature>
<dbReference type="InterPro" id="IPR000212">
    <property type="entry name" value="DNA_helicase_UvrD/REP"/>
</dbReference>
<dbReference type="GO" id="GO:0003677">
    <property type="term" value="F:DNA binding"/>
    <property type="evidence" value="ECO:0007669"/>
    <property type="project" value="InterPro"/>
</dbReference>
<dbReference type="Proteomes" id="UP000319296">
    <property type="component" value="Unassembled WGS sequence"/>
</dbReference>
<evidence type="ECO:0000256" key="7">
    <source>
        <dbReference type="ARBA" id="ARBA00034617"/>
    </source>
</evidence>
<name>A0A519BJP0_9DELT</name>
<dbReference type="InterPro" id="IPR027417">
    <property type="entry name" value="P-loop_NTPase"/>
</dbReference>
<dbReference type="EC" id="5.6.2.4" evidence="8"/>
<dbReference type="GO" id="GO:0043138">
    <property type="term" value="F:3'-5' DNA helicase activity"/>
    <property type="evidence" value="ECO:0007669"/>
    <property type="project" value="UniProtKB-EC"/>
</dbReference>
<dbReference type="InterPro" id="IPR013986">
    <property type="entry name" value="DExx_box_DNA_helicase_dom_sf"/>
</dbReference>
<dbReference type="PANTHER" id="PTHR11070">
    <property type="entry name" value="UVRD / RECB / PCRA DNA HELICASE FAMILY MEMBER"/>
    <property type="match status" value="1"/>
</dbReference>
<keyword evidence="5 10" id="KW-0067">ATP-binding</keyword>
<sequence length="829" mass="97001">MQTLKPFILANIFKYQKLSTTDNPSIFLEYRQFHQNISISQSDIYIVKYNLFKIFAELIIVLEDKKQIKLSFLNKPKTLSFINLFSDKLKIAYSLKLDRLGIGDLAKDFKLLFNSDKYIAYSDIVLLKNKYAPLSKFCGDLIISGCDALINDDKFIDKIKKIANFSYEEQIKKRNEKYINKEKELYKDLFINKKGQSLTNEQIKAVITLEDRNLLIAAAGSGKTETLLYKLKYILEKSLYKSENILLLAFNSSVREELKKRIKALNIGLDVKKSVHTFNSFGLNVIIESGKKEKKVIENNFLNSLISDKLFHDKNIRELYIEFITYYLRDEGDADPYSDYFDTLSSTRERSRIAHNRSAYKTIKGDTVKSYQEAVISNYLYIYGVNYEYEKPYISKNNRTIMPDFYYPDIDIYHEHFAVDSNGKSNFGEEYVENMNKKVKMFKKEKVAFIQTTSAMFYSNTLLPYLKKELLGKGIRFNLKSINDIRKDLDKIQEDKFHNLVASFLSIVKDRQLNVNDIISKANNEKNKYKRKRNLLFLKIFKYIYEEYRKKLRVENKIDYADMIIDGTKYINNGYNPDIKLILIDEFQDISDSKMELVNSILSINRDAKLFAVGDDYQAINGFSGANIKYIYDFEKDFTTNEYGADINYLTKTFRCNQGIVNYSSDFIQKNPKQIKKAIVSDNKITDDTVVFRTYTDDSDMFKQLDSDIKSFEHKEIFVLNRMNGVFLRHNDYKLYMENVKKFSYTNNVFDSTIHGSKGLERDIVCLIMANKNLLPSNISNDSILALITDIIDEYPNAEERRLFYVALTRAKEKVFIYSKENQQSKFVS</sequence>
<evidence type="ECO:0000256" key="2">
    <source>
        <dbReference type="ARBA" id="ARBA00022741"/>
    </source>
</evidence>
<dbReference type="AlphaFoldDB" id="A0A519BJP0"/>
<keyword evidence="2 10" id="KW-0547">Nucleotide-binding</keyword>
<dbReference type="InterPro" id="IPR014017">
    <property type="entry name" value="DNA_helicase_UvrD-like_C"/>
</dbReference>
<keyword evidence="3 10" id="KW-0378">Hydrolase</keyword>
<gene>
    <name evidence="12" type="ORF">EVG15_10895</name>
</gene>
<evidence type="ECO:0000313" key="13">
    <source>
        <dbReference type="Proteomes" id="UP000319296"/>
    </source>
</evidence>
<dbReference type="EMBL" id="SGBB01000041">
    <property type="protein sequence ID" value="RZD17488.1"/>
    <property type="molecule type" value="Genomic_DNA"/>
</dbReference>
<dbReference type="GO" id="GO:0005524">
    <property type="term" value="F:ATP binding"/>
    <property type="evidence" value="ECO:0007669"/>
    <property type="project" value="UniProtKB-UniRule"/>
</dbReference>
<dbReference type="Gene3D" id="3.40.50.300">
    <property type="entry name" value="P-loop containing nucleotide triphosphate hydrolases"/>
    <property type="match status" value="3"/>
</dbReference>
<comment type="catalytic activity">
    <reaction evidence="7">
        <text>Couples ATP hydrolysis with the unwinding of duplex DNA by translocating in the 3'-5' direction.</text>
        <dbReference type="EC" id="5.6.2.4"/>
    </reaction>
</comment>
<comment type="catalytic activity">
    <reaction evidence="9">
        <text>ATP + H2O = ADP + phosphate + H(+)</text>
        <dbReference type="Rhea" id="RHEA:13065"/>
        <dbReference type="ChEBI" id="CHEBI:15377"/>
        <dbReference type="ChEBI" id="CHEBI:15378"/>
        <dbReference type="ChEBI" id="CHEBI:30616"/>
        <dbReference type="ChEBI" id="CHEBI:43474"/>
        <dbReference type="ChEBI" id="CHEBI:456216"/>
        <dbReference type="EC" id="5.6.2.4"/>
    </reaction>
</comment>
<dbReference type="Gene3D" id="1.10.10.160">
    <property type="match status" value="1"/>
</dbReference>
<dbReference type="PANTHER" id="PTHR11070:SF63">
    <property type="entry name" value="DNA HELICASE IV"/>
    <property type="match status" value="1"/>
</dbReference>
<keyword evidence="6" id="KW-0413">Isomerase</keyword>
<evidence type="ECO:0000256" key="3">
    <source>
        <dbReference type="ARBA" id="ARBA00022801"/>
    </source>
</evidence>
<keyword evidence="4 10" id="KW-0347">Helicase</keyword>
<dbReference type="SUPFAM" id="SSF52540">
    <property type="entry name" value="P-loop containing nucleoside triphosphate hydrolases"/>
    <property type="match status" value="1"/>
</dbReference>
<evidence type="ECO:0000256" key="5">
    <source>
        <dbReference type="ARBA" id="ARBA00022840"/>
    </source>
</evidence>
<comment type="similarity">
    <text evidence="1">Belongs to the helicase family. UvrD subfamily.</text>
</comment>
<accession>A0A519BJP0</accession>
<feature type="binding site" evidence="10">
    <location>
        <begin position="217"/>
        <end position="224"/>
    </location>
    <ligand>
        <name>ATP</name>
        <dbReference type="ChEBI" id="CHEBI:30616"/>
    </ligand>
</feature>
<dbReference type="GO" id="GO:0005829">
    <property type="term" value="C:cytosol"/>
    <property type="evidence" value="ECO:0007669"/>
    <property type="project" value="TreeGrafter"/>
</dbReference>
<comment type="caution">
    <text evidence="12">The sequence shown here is derived from an EMBL/GenBank/DDBJ whole genome shotgun (WGS) entry which is preliminary data.</text>
</comment>
<evidence type="ECO:0000256" key="4">
    <source>
        <dbReference type="ARBA" id="ARBA00022806"/>
    </source>
</evidence>
<dbReference type="GO" id="GO:0000725">
    <property type="term" value="P:recombinational repair"/>
    <property type="evidence" value="ECO:0007669"/>
    <property type="project" value="TreeGrafter"/>
</dbReference>
<evidence type="ECO:0000313" key="12">
    <source>
        <dbReference type="EMBL" id="RZD17488.1"/>
    </source>
</evidence>
<dbReference type="PROSITE" id="PS51198">
    <property type="entry name" value="UVRD_HELICASE_ATP_BIND"/>
    <property type="match status" value="1"/>
</dbReference>
<dbReference type="GO" id="GO:0016887">
    <property type="term" value="F:ATP hydrolysis activity"/>
    <property type="evidence" value="ECO:0007669"/>
    <property type="project" value="RHEA"/>
</dbReference>
<proteinExistence type="inferred from homology"/>
<dbReference type="InterPro" id="IPR014016">
    <property type="entry name" value="UvrD-like_ATP-bd"/>
</dbReference>
<protein>
    <recommendedName>
        <fullName evidence="8">DNA 3'-5' helicase</fullName>
        <ecNumber evidence="8">5.6.2.4</ecNumber>
    </recommendedName>
</protein>
<dbReference type="Pfam" id="PF00580">
    <property type="entry name" value="UvrD-helicase"/>
    <property type="match status" value="1"/>
</dbReference>
<reference evidence="12 13" key="1">
    <citation type="journal article" date="2019" name="ISME J.">
        <title>Insights into ecological role of a new deltaproteobacterial order Candidatus Acidulodesulfobacterales by metagenomics and metatranscriptomics.</title>
        <authorList>
            <person name="Tan S."/>
            <person name="Liu J."/>
            <person name="Fang Y."/>
            <person name="Hedlund B.P."/>
            <person name="Lian Z.H."/>
            <person name="Huang L.Y."/>
            <person name="Li J.T."/>
            <person name="Huang L.N."/>
            <person name="Li W.J."/>
            <person name="Jiang H.C."/>
            <person name="Dong H.L."/>
            <person name="Shu W.S."/>
        </authorList>
    </citation>
    <scope>NUCLEOTIDE SEQUENCE [LARGE SCALE GENOMIC DNA]</scope>
    <source>
        <strain evidence="12">AP1</strain>
    </source>
</reference>
<evidence type="ECO:0000256" key="8">
    <source>
        <dbReference type="ARBA" id="ARBA00034808"/>
    </source>
</evidence>
<evidence type="ECO:0000256" key="10">
    <source>
        <dbReference type="PROSITE-ProRule" id="PRU00560"/>
    </source>
</evidence>
<evidence type="ECO:0000256" key="6">
    <source>
        <dbReference type="ARBA" id="ARBA00023235"/>
    </source>
</evidence>
<evidence type="ECO:0000259" key="11">
    <source>
        <dbReference type="PROSITE" id="PS51198"/>
    </source>
</evidence>
<dbReference type="Pfam" id="PF13361">
    <property type="entry name" value="UvrD_C"/>
    <property type="match status" value="1"/>
</dbReference>
<organism evidence="12 13">
    <name type="scientific">Candidatus Acididesulfobacter diazotrophicus</name>
    <dbReference type="NCBI Taxonomy" id="2597226"/>
    <lineage>
        <taxon>Bacteria</taxon>
        <taxon>Deltaproteobacteria</taxon>
        <taxon>Candidatus Acidulodesulfobacterales</taxon>
        <taxon>Candidatus Acididesulfobacter</taxon>
    </lineage>
</organism>